<feature type="region of interest" description="Disordered" evidence="1">
    <location>
        <begin position="1"/>
        <end position="42"/>
    </location>
</feature>
<feature type="region of interest" description="Disordered" evidence="1">
    <location>
        <begin position="81"/>
        <end position="122"/>
    </location>
</feature>
<feature type="compositionally biased region" description="Basic and acidic residues" evidence="1">
    <location>
        <begin position="330"/>
        <end position="344"/>
    </location>
</feature>
<dbReference type="EMBL" id="HBIV01043623">
    <property type="protein sequence ID" value="CAE0678844.1"/>
    <property type="molecule type" value="Transcribed_RNA"/>
</dbReference>
<feature type="compositionally biased region" description="Polar residues" evidence="1">
    <location>
        <begin position="17"/>
        <end position="34"/>
    </location>
</feature>
<feature type="region of interest" description="Disordered" evidence="1">
    <location>
        <begin position="328"/>
        <end position="369"/>
    </location>
</feature>
<evidence type="ECO:0000313" key="2">
    <source>
        <dbReference type="EMBL" id="CAE0678844.1"/>
    </source>
</evidence>
<feature type="compositionally biased region" description="Polar residues" evidence="1">
    <location>
        <begin position="351"/>
        <end position="364"/>
    </location>
</feature>
<gene>
    <name evidence="2" type="ORF">LGLO00237_LOCUS30626</name>
</gene>
<sequence length="399" mass="45322">MSNRGGSKRFQDIRPFSAQSPQKTIVSFASSPRTFRSEKKNDKTINVQVPSVLQGKHAISFASEIQSDSSFEEIFWNRKGSPAGEHRHRYPDGDHIGDLLDRQKDSNHVRIPASGSLRVKKRSPLSIRKYEVKFRQDGASLPSRQSSQDDPIGSAVYERSYARSKSPSPQSVSTVRSKSGLHVADSLDVQSGDNSKKLSPRMERGIPFLRKSTGQRALPPQAWRLLHRNRERPKMHIRCPGHNGSKFWKQMVKMAPCTETSRQLPMRGHQSNCFSAVIRGKPVSRSTKAISRMHSKAVEYLAEPETVSRTGYRLNPKCISETGCWVNPENHSEAKTHQRRDMQSSRRIRTNPVTHRSGQHSSRMQPPPVRLPHVMLAQSILLDSFDTRRSESFNRNSQW</sequence>
<evidence type="ECO:0000256" key="1">
    <source>
        <dbReference type="SAM" id="MobiDB-lite"/>
    </source>
</evidence>
<reference evidence="2" key="1">
    <citation type="submission" date="2021-01" db="EMBL/GenBank/DDBJ databases">
        <authorList>
            <person name="Corre E."/>
            <person name="Pelletier E."/>
            <person name="Niang G."/>
            <person name="Scheremetjew M."/>
            <person name="Finn R."/>
            <person name="Kale V."/>
            <person name="Holt S."/>
            <person name="Cochrane G."/>
            <person name="Meng A."/>
            <person name="Brown T."/>
            <person name="Cohen L."/>
        </authorList>
    </citation>
    <scope>NUCLEOTIDE SEQUENCE</scope>
    <source>
        <strain evidence="2">CCCM811</strain>
    </source>
</reference>
<feature type="compositionally biased region" description="Polar residues" evidence="1">
    <location>
        <begin position="163"/>
        <end position="177"/>
    </location>
</feature>
<organism evidence="2">
    <name type="scientific">Lotharella globosa</name>
    <dbReference type="NCBI Taxonomy" id="91324"/>
    <lineage>
        <taxon>Eukaryota</taxon>
        <taxon>Sar</taxon>
        <taxon>Rhizaria</taxon>
        <taxon>Cercozoa</taxon>
        <taxon>Chlorarachniophyceae</taxon>
        <taxon>Lotharella</taxon>
    </lineage>
</organism>
<protein>
    <submittedName>
        <fullName evidence="2">Uncharacterized protein</fullName>
    </submittedName>
</protein>
<dbReference type="AlphaFoldDB" id="A0A7S3ZCA7"/>
<feature type="region of interest" description="Disordered" evidence="1">
    <location>
        <begin position="159"/>
        <end position="201"/>
    </location>
</feature>
<name>A0A7S3ZCA7_9EUKA</name>
<proteinExistence type="predicted"/>
<feature type="compositionally biased region" description="Basic and acidic residues" evidence="1">
    <location>
        <begin position="90"/>
        <end position="108"/>
    </location>
</feature>
<accession>A0A7S3ZCA7</accession>